<dbReference type="RefSeq" id="XP_010257654.1">
    <property type="nucleotide sequence ID" value="XM_010259352.2"/>
</dbReference>
<evidence type="ECO:0000313" key="3">
    <source>
        <dbReference type="Proteomes" id="UP000189703"/>
    </source>
</evidence>
<dbReference type="PANTHER" id="PTHR47126:SF3">
    <property type="entry name" value="5'-ADENYLYLSULFATE REDUCTASE-LIKE 5"/>
    <property type="match status" value="1"/>
</dbReference>
<dbReference type="InterPro" id="IPR044794">
    <property type="entry name" value="APRL5/7"/>
</dbReference>
<keyword evidence="3" id="KW-1185">Reference proteome</keyword>
<dbReference type="InterPro" id="IPR036249">
    <property type="entry name" value="Thioredoxin-like_sf"/>
</dbReference>
<dbReference type="AlphaFoldDB" id="A0A1U7ZZ75"/>
<dbReference type="PROSITE" id="PS51352">
    <property type="entry name" value="THIOREDOXIN_2"/>
    <property type="match status" value="1"/>
</dbReference>
<dbReference type="Pfam" id="PF00085">
    <property type="entry name" value="Thioredoxin"/>
    <property type="match status" value="1"/>
</dbReference>
<dbReference type="OrthoDB" id="1899781at2759"/>
<feature type="domain" description="Thioredoxin" evidence="2">
    <location>
        <begin position="33"/>
        <end position="153"/>
    </location>
</feature>
<dbReference type="eggNOG" id="KOG2640">
    <property type="taxonomic scope" value="Eukaryota"/>
</dbReference>
<dbReference type="KEGG" id="nnu:104597666"/>
<evidence type="ECO:0000256" key="1">
    <source>
        <dbReference type="SAM" id="SignalP"/>
    </source>
</evidence>
<dbReference type="InParanoid" id="A0A1U7ZZ75"/>
<dbReference type="FunCoup" id="A0A1U7ZZ75">
    <property type="interactions" value="2550"/>
</dbReference>
<proteinExistence type="predicted"/>
<evidence type="ECO:0000313" key="4">
    <source>
        <dbReference type="RefSeq" id="XP_010257654.1"/>
    </source>
</evidence>
<reference evidence="4" key="1">
    <citation type="submission" date="2025-08" db="UniProtKB">
        <authorList>
            <consortium name="RefSeq"/>
        </authorList>
    </citation>
    <scope>IDENTIFICATION</scope>
</reference>
<accession>A0A1U7ZZ75</accession>
<dbReference type="STRING" id="4432.A0A1U7ZZ75"/>
<dbReference type="InterPro" id="IPR013766">
    <property type="entry name" value="Thioredoxin_domain"/>
</dbReference>
<feature type="signal peptide" evidence="1">
    <location>
        <begin position="1"/>
        <end position="20"/>
    </location>
</feature>
<evidence type="ECO:0000259" key="2">
    <source>
        <dbReference type="PROSITE" id="PS51352"/>
    </source>
</evidence>
<keyword evidence="1" id="KW-0732">Signal</keyword>
<dbReference type="GeneID" id="104597666"/>
<dbReference type="PANTHER" id="PTHR47126">
    <property type="entry name" value="5'-ADENYLYLSULFATE REDUCTASE-LIKE 7"/>
    <property type="match status" value="1"/>
</dbReference>
<dbReference type="Gene3D" id="3.40.30.10">
    <property type="entry name" value="Glutaredoxin"/>
    <property type="match status" value="1"/>
</dbReference>
<organism evidence="3 4">
    <name type="scientific">Nelumbo nucifera</name>
    <name type="common">Sacred lotus</name>
    <dbReference type="NCBI Taxonomy" id="4432"/>
    <lineage>
        <taxon>Eukaryota</taxon>
        <taxon>Viridiplantae</taxon>
        <taxon>Streptophyta</taxon>
        <taxon>Embryophyta</taxon>
        <taxon>Tracheophyta</taxon>
        <taxon>Spermatophyta</taxon>
        <taxon>Magnoliopsida</taxon>
        <taxon>Proteales</taxon>
        <taxon>Nelumbonaceae</taxon>
        <taxon>Nelumbo</taxon>
    </lineage>
</organism>
<name>A0A1U7ZZ75_NELNU</name>
<protein>
    <submittedName>
        <fullName evidence="4">5'-adenylylsulfate reductase-like 5</fullName>
    </submittedName>
</protein>
<feature type="chain" id="PRO_5010590285" evidence="1">
    <location>
        <begin position="21"/>
        <end position="296"/>
    </location>
</feature>
<dbReference type="SUPFAM" id="SSF52833">
    <property type="entry name" value="Thioredoxin-like"/>
    <property type="match status" value="1"/>
</dbReference>
<gene>
    <name evidence="4" type="primary">LOC104597666</name>
</gene>
<dbReference type="Proteomes" id="UP000189703">
    <property type="component" value="Unplaced"/>
</dbReference>
<sequence>MASLLFLCITFVSALRLVSSSSICPPQSHLFLNRIQHQCPVEISPSPAIEVDGDSLERALGSNWRNTYASVLFYSYWCPFSHGVRPTFDTLSSMFPQVRHLAVEQSSAMPSVFSRYGIHSLPSIVMINQTGKVRYHGPKDLTSLVHFYKSITGLEPVEYFTEDQSSTLGSGEKSLLQLWRESSTEVILAREPYLIFSILFLCLRAVLYLFPEMLSRLKAFWFSYIPRLNLEIFGETSQLLEHALHVIDVKRVWSKPKLCKTRNFHQGAKNAHVWASSLASVSLGESSSARGSPAVE</sequence>
<dbReference type="OMA" id="VCNYEFE"/>